<evidence type="ECO:0000313" key="2">
    <source>
        <dbReference type="EMBL" id="KMW59582.1"/>
    </source>
</evidence>
<dbReference type="RefSeq" id="WP_152912644.1">
    <property type="nucleotide sequence ID" value="NZ_LFTY01000002.1"/>
</dbReference>
<proteinExistence type="predicted"/>
<sequence length="62" mass="6416">MIDAAIDPALKQRLMRALDWGVFMLGVVSLTTAIAATVAGTPSQVASHQAQPVAKTTQVLPG</sequence>
<comment type="caution">
    <text evidence="2">The sequence shown here is derived from an EMBL/GenBank/DDBJ whole genome shotgun (WGS) entry which is preliminary data.</text>
</comment>
<keyword evidence="1" id="KW-0812">Transmembrane</keyword>
<feature type="transmembrane region" description="Helical" evidence="1">
    <location>
        <begin position="20"/>
        <end position="39"/>
    </location>
</feature>
<accession>A0A0J9E9V8</accession>
<evidence type="ECO:0000256" key="1">
    <source>
        <dbReference type="SAM" id="Phobius"/>
    </source>
</evidence>
<organism evidence="2 3">
    <name type="scientific">Candidatus Rhodobacter oscarellae</name>
    <dbReference type="NCBI Taxonomy" id="1675527"/>
    <lineage>
        <taxon>Bacteria</taxon>
        <taxon>Pseudomonadati</taxon>
        <taxon>Pseudomonadota</taxon>
        <taxon>Alphaproteobacteria</taxon>
        <taxon>Rhodobacterales</taxon>
        <taxon>Rhodobacter group</taxon>
        <taxon>Rhodobacter</taxon>
    </lineage>
</organism>
<keyword evidence="1" id="KW-1133">Transmembrane helix</keyword>
<keyword evidence="3" id="KW-1185">Reference proteome</keyword>
<reference evidence="2 3" key="1">
    <citation type="submission" date="2015-06" db="EMBL/GenBank/DDBJ databases">
        <title>Draft genome sequence of an Alphaproteobacteria species associated to the Mediterranean sponge Oscarella lobularis.</title>
        <authorList>
            <person name="Jourda C."/>
            <person name="Santini S."/>
            <person name="Claverie J.-M."/>
        </authorList>
    </citation>
    <scope>NUCLEOTIDE SEQUENCE [LARGE SCALE GENOMIC DNA]</scope>
    <source>
        <strain evidence="2">IGS</strain>
    </source>
</reference>
<dbReference type="Proteomes" id="UP000037178">
    <property type="component" value="Unassembled WGS sequence"/>
</dbReference>
<dbReference type="PATRIC" id="fig|1675527.3.peg.4775"/>
<name>A0A0J9E9V8_9RHOB</name>
<keyword evidence="1" id="KW-0472">Membrane</keyword>
<evidence type="ECO:0000313" key="3">
    <source>
        <dbReference type="Proteomes" id="UP000037178"/>
    </source>
</evidence>
<dbReference type="AlphaFoldDB" id="A0A0J9E9V8"/>
<gene>
    <name evidence="2" type="ORF">AIOL_004564</name>
</gene>
<dbReference type="EMBL" id="LFTY01000002">
    <property type="protein sequence ID" value="KMW59582.1"/>
    <property type="molecule type" value="Genomic_DNA"/>
</dbReference>
<protein>
    <submittedName>
        <fullName evidence="2">Uncharacterized protein</fullName>
    </submittedName>
</protein>